<dbReference type="Pfam" id="PF00672">
    <property type="entry name" value="HAMP"/>
    <property type="match status" value="1"/>
</dbReference>
<evidence type="ECO:0000259" key="12">
    <source>
        <dbReference type="PROSITE" id="PS50885"/>
    </source>
</evidence>
<dbReference type="SMART" id="SM00387">
    <property type="entry name" value="HATPase_c"/>
    <property type="match status" value="1"/>
</dbReference>
<dbReference type="Pfam" id="PF08447">
    <property type="entry name" value="PAS_3"/>
    <property type="match status" value="2"/>
</dbReference>
<dbReference type="Gene3D" id="3.30.565.10">
    <property type="entry name" value="Histidine kinase-like ATPase, C-terminal domain"/>
    <property type="match status" value="1"/>
</dbReference>
<keyword evidence="7" id="KW-0175">Coiled coil</keyword>
<proteinExistence type="predicted"/>
<dbReference type="SMART" id="SM00086">
    <property type="entry name" value="PAC"/>
    <property type="match status" value="3"/>
</dbReference>
<evidence type="ECO:0000256" key="8">
    <source>
        <dbReference type="SAM" id="Phobius"/>
    </source>
</evidence>
<dbReference type="InterPro" id="IPR029016">
    <property type="entry name" value="GAF-like_dom_sf"/>
</dbReference>
<reference evidence="13" key="1">
    <citation type="submission" date="2014-02" db="EMBL/GenBank/DDBJ databases">
        <title>Expanding our view of genomic diversity in Candidatus Accumulibacter clades.</title>
        <authorList>
            <person name="Skennerton C.T."/>
            <person name="Barr J.J."/>
            <person name="Slater F.R."/>
            <person name="Bond P.L."/>
            <person name="Tyson G.W."/>
        </authorList>
    </citation>
    <scope>NUCLEOTIDE SEQUENCE [LARGE SCALE GENOMIC DNA]</scope>
</reference>
<dbReference type="InterPro" id="IPR001610">
    <property type="entry name" value="PAC"/>
</dbReference>
<dbReference type="PROSITE" id="PS50885">
    <property type="entry name" value="HAMP"/>
    <property type="match status" value="1"/>
</dbReference>
<dbReference type="SMART" id="SM00304">
    <property type="entry name" value="HAMP"/>
    <property type="match status" value="1"/>
</dbReference>
<dbReference type="InterPro" id="IPR003594">
    <property type="entry name" value="HATPase_dom"/>
</dbReference>
<dbReference type="InterPro" id="IPR003660">
    <property type="entry name" value="HAMP_dom"/>
</dbReference>
<dbReference type="Gene3D" id="1.10.287.130">
    <property type="match status" value="1"/>
</dbReference>
<dbReference type="InterPro" id="IPR013656">
    <property type="entry name" value="PAS_4"/>
</dbReference>
<dbReference type="GO" id="GO:0000155">
    <property type="term" value="F:phosphorelay sensor kinase activity"/>
    <property type="evidence" value="ECO:0007669"/>
    <property type="project" value="InterPro"/>
</dbReference>
<dbReference type="InterPro" id="IPR000014">
    <property type="entry name" value="PAS"/>
</dbReference>
<dbReference type="PATRIC" id="fig|1454001.3.peg.1177"/>
<dbReference type="Gene3D" id="2.10.70.100">
    <property type="match status" value="2"/>
</dbReference>
<organism evidence="13 14">
    <name type="scientific">Candidatus Accumulibacter adjunctus</name>
    <dbReference type="NCBI Taxonomy" id="1454001"/>
    <lineage>
        <taxon>Bacteria</taxon>
        <taxon>Pseudomonadati</taxon>
        <taxon>Pseudomonadota</taxon>
        <taxon>Betaproteobacteria</taxon>
        <taxon>Candidatus Accumulibacter</taxon>
    </lineage>
</organism>
<dbReference type="PRINTS" id="PR00344">
    <property type="entry name" value="BCTRLSENSOR"/>
</dbReference>
<dbReference type="Gene3D" id="3.30.450.40">
    <property type="match status" value="2"/>
</dbReference>
<feature type="coiled-coil region" evidence="7">
    <location>
        <begin position="1335"/>
        <end position="1362"/>
    </location>
</feature>
<dbReference type="SMART" id="SM00091">
    <property type="entry name" value="PAS"/>
    <property type="match status" value="4"/>
</dbReference>
<evidence type="ECO:0000256" key="1">
    <source>
        <dbReference type="ARBA" id="ARBA00000085"/>
    </source>
</evidence>
<dbReference type="CDD" id="cd18773">
    <property type="entry name" value="PDC1_HK_sensor"/>
    <property type="match status" value="1"/>
</dbReference>
<dbReference type="SUPFAM" id="SSF55874">
    <property type="entry name" value="ATPase domain of HSP90 chaperone/DNA topoisomerase II/histidine kinase"/>
    <property type="match status" value="1"/>
</dbReference>
<feature type="domain" description="PAC" evidence="11">
    <location>
        <begin position="1160"/>
        <end position="1213"/>
    </location>
</feature>
<protein>
    <recommendedName>
        <fullName evidence="3">histidine kinase</fullName>
        <ecNumber evidence="3">2.7.13.3</ecNumber>
    </recommendedName>
</protein>
<keyword evidence="14" id="KW-1185">Reference proteome</keyword>
<comment type="caution">
    <text evidence="13">The sequence shown here is derived from an EMBL/GenBank/DDBJ whole genome shotgun (WGS) entry which is preliminary data.</text>
</comment>
<evidence type="ECO:0000256" key="5">
    <source>
        <dbReference type="ARBA" id="ARBA00022679"/>
    </source>
</evidence>
<feature type="domain" description="PAC" evidence="11">
    <location>
        <begin position="1288"/>
        <end position="1344"/>
    </location>
</feature>
<feature type="domain" description="PAS" evidence="10">
    <location>
        <begin position="1214"/>
        <end position="1281"/>
    </location>
</feature>
<dbReference type="Proteomes" id="UP000020218">
    <property type="component" value="Unassembled WGS sequence"/>
</dbReference>
<feature type="transmembrane region" description="Helical" evidence="8">
    <location>
        <begin position="279"/>
        <end position="302"/>
    </location>
</feature>
<dbReference type="STRING" id="1454001.AW08_01154"/>
<dbReference type="SUPFAM" id="SSF55781">
    <property type="entry name" value="GAF domain-like"/>
    <property type="match status" value="2"/>
</dbReference>
<keyword evidence="6" id="KW-0418">Kinase</keyword>
<evidence type="ECO:0000313" key="13">
    <source>
        <dbReference type="EMBL" id="EXI68373.1"/>
    </source>
</evidence>
<accession>A0A011MF02</accession>
<dbReference type="InterPro" id="IPR013655">
    <property type="entry name" value="PAS_fold_3"/>
</dbReference>
<dbReference type="EMBL" id="JFAX01000005">
    <property type="protein sequence ID" value="EXI68373.1"/>
    <property type="molecule type" value="Genomic_DNA"/>
</dbReference>
<dbReference type="InterPro" id="IPR005467">
    <property type="entry name" value="His_kinase_dom"/>
</dbReference>
<dbReference type="CDD" id="cd00082">
    <property type="entry name" value="HisKA"/>
    <property type="match status" value="1"/>
</dbReference>
<dbReference type="SMART" id="SM00065">
    <property type="entry name" value="GAF"/>
    <property type="match status" value="2"/>
</dbReference>
<evidence type="ECO:0000259" key="11">
    <source>
        <dbReference type="PROSITE" id="PS50113"/>
    </source>
</evidence>
<dbReference type="InterPro" id="IPR052162">
    <property type="entry name" value="Sensor_kinase/Photoreceptor"/>
</dbReference>
<evidence type="ECO:0000256" key="6">
    <source>
        <dbReference type="ARBA" id="ARBA00022777"/>
    </source>
</evidence>
<dbReference type="InterPro" id="IPR004358">
    <property type="entry name" value="Sig_transdc_His_kin-like_C"/>
</dbReference>
<dbReference type="EC" id="2.7.13.3" evidence="3"/>
<dbReference type="PROSITE" id="PS50113">
    <property type="entry name" value="PAC"/>
    <property type="match status" value="2"/>
</dbReference>
<dbReference type="PROSITE" id="PS50112">
    <property type="entry name" value="PAS"/>
    <property type="match status" value="4"/>
</dbReference>
<gene>
    <name evidence="13" type="primary">zraS_1</name>
    <name evidence="13" type="ORF">AW08_01154</name>
</gene>
<comment type="subcellular location">
    <subcellularLocation>
        <location evidence="2">Membrane</location>
    </subcellularLocation>
</comment>
<dbReference type="CDD" id="cd00130">
    <property type="entry name" value="PAS"/>
    <property type="match status" value="2"/>
</dbReference>
<dbReference type="Pfam" id="PF13185">
    <property type="entry name" value="GAF_2"/>
    <property type="match status" value="2"/>
</dbReference>
<evidence type="ECO:0000256" key="3">
    <source>
        <dbReference type="ARBA" id="ARBA00012438"/>
    </source>
</evidence>
<keyword evidence="8" id="KW-0472">Membrane</keyword>
<feature type="domain" description="PAS" evidence="10">
    <location>
        <begin position="783"/>
        <end position="829"/>
    </location>
</feature>
<dbReference type="InterPro" id="IPR000700">
    <property type="entry name" value="PAS-assoc_C"/>
</dbReference>
<evidence type="ECO:0000259" key="10">
    <source>
        <dbReference type="PROSITE" id="PS50112"/>
    </source>
</evidence>
<feature type="domain" description="Histidine kinase" evidence="9">
    <location>
        <begin position="1382"/>
        <end position="1614"/>
    </location>
</feature>
<dbReference type="Pfam" id="PF08448">
    <property type="entry name" value="PAS_4"/>
    <property type="match status" value="3"/>
</dbReference>
<feature type="domain" description="PAS" evidence="10">
    <location>
        <begin position="360"/>
        <end position="408"/>
    </location>
</feature>
<dbReference type="Gene3D" id="3.30.450.20">
    <property type="entry name" value="PAS domain"/>
    <property type="match status" value="6"/>
</dbReference>
<dbReference type="Pfam" id="PF02518">
    <property type="entry name" value="HATPase_c"/>
    <property type="match status" value="1"/>
</dbReference>
<evidence type="ECO:0000256" key="7">
    <source>
        <dbReference type="SAM" id="Coils"/>
    </source>
</evidence>
<name>A0A011MF02_9PROT</name>
<dbReference type="Gene3D" id="6.10.340.10">
    <property type="match status" value="1"/>
</dbReference>
<feature type="domain" description="HAMP" evidence="12">
    <location>
        <begin position="303"/>
        <end position="355"/>
    </location>
</feature>
<dbReference type="InterPro" id="IPR036097">
    <property type="entry name" value="HisK_dim/P_sf"/>
</dbReference>
<dbReference type="InterPro" id="IPR035965">
    <property type="entry name" value="PAS-like_dom_sf"/>
</dbReference>
<dbReference type="PROSITE" id="PS50109">
    <property type="entry name" value="HIS_KIN"/>
    <property type="match status" value="1"/>
</dbReference>
<keyword evidence="8" id="KW-1133">Transmembrane helix</keyword>
<evidence type="ECO:0000259" key="9">
    <source>
        <dbReference type="PROSITE" id="PS50109"/>
    </source>
</evidence>
<evidence type="ECO:0000256" key="2">
    <source>
        <dbReference type="ARBA" id="ARBA00004370"/>
    </source>
</evidence>
<dbReference type="InterPro" id="IPR036890">
    <property type="entry name" value="HATPase_C_sf"/>
</dbReference>
<dbReference type="InterPro" id="IPR003661">
    <property type="entry name" value="HisK_dim/P_dom"/>
</dbReference>
<keyword evidence="8" id="KW-0812">Transmembrane</keyword>
<keyword evidence="5 13" id="KW-0808">Transferase</keyword>
<evidence type="ECO:0000256" key="4">
    <source>
        <dbReference type="ARBA" id="ARBA00022553"/>
    </source>
</evidence>
<dbReference type="GO" id="GO:0016020">
    <property type="term" value="C:membrane"/>
    <property type="evidence" value="ECO:0007669"/>
    <property type="project" value="UniProtKB-SubCell"/>
</dbReference>
<dbReference type="NCBIfam" id="TIGR00229">
    <property type="entry name" value="sensory_box"/>
    <property type="match status" value="5"/>
</dbReference>
<dbReference type="PANTHER" id="PTHR43304">
    <property type="entry name" value="PHYTOCHROME-LIKE PROTEIN CPH1"/>
    <property type="match status" value="1"/>
</dbReference>
<keyword evidence="4" id="KW-0597">Phosphoprotein</keyword>
<dbReference type="SUPFAM" id="SSF47384">
    <property type="entry name" value="Homodimeric domain of signal transducing histidine kinase"/>
    <property type="match status" value="1"/>
</dbReference>
<dbReference type="PANTHER" id="PTHR43304:SF1">
    <property type="entry name" value="PAC DOMAIN-CONTAINING PROTEIN"/>
    <property type="match status" value="1"/>
</dbReference>
<feature type="domain" description="PAS" evidence="10">
    <location>
        <begin position="663"/>
        <end position="699"/>
    </location>
</feature>
<comment type="catalytic activity">
    <reaction evidence="1">
        <text>ATP + protein L-histidine = ADP + protein N-phospho-L-histidine.</text>
        <dbReference type="EC" id="2.7.13.3"/>
    </reaction>
</comment>
<dbReference type="SUPFAM" id="SSF55785">
    <property type="entry name" value="PYP-like sensor domain (PAS domain)"/>
    <property type="match status" value="5"/>
</dbReference>
<feature type="transmembrane region" description="Helical" evidence="8">
    <location>
        <begin position="12"/>
        <end position="35"/>
    </location>
</feature>
<dbReference type="InterPro" id="IPR003018">
    <property type="entry name" value="GAF"/>
</dbReference>
<sequence>MPSVRPLRLWLAWRLLLPGIVPLVVVAALLLALLLPQLRADIDSRHQVLARALAGQIEAHLQGAARELHSVARDLGSRGDDPASFWIATLDAHAGLGEVFAAIYVIGSDDSVLAVGLPVAQRGQRADLLRLDVSGWTSLQATRRHGQVAWSETFLSTVSGRLAVTLAMPMEERLLVGEIAVDQLSKFIARMPAESEMMTMVVDRRGQIIAHSRLELSGQQFSVGDLPIMGDALQGRFATGSFLWDGNDYIGTSIGIGQLGWIVIVAQPREQALQPFLSTLWALAAGAVVAVLLAIAVALLLARVFARGIERCAAQAHAIADGDYGRRWETFRIREIDALTTDLDRMSGAIRQREGDLAASEARYRSLISNLPVVLFQFDERGAFTLCEGKGLERLGVTAGEVIGRSIFDRCSDSSEVGANARRAVAGEAVRFTVRFDQVLFEVHLNPLRDHDGGLQVTGVAVDVTERERSTSSLRASHALLDAISRTQTLYITSADPQVVFDGMLSALLTMTESEYGFIGEVLRENDGTPYLKTQAISNVAWDEASRAVYAANAPAAMEFRKLDTLFGAVMTTERPVLANDPANDPRGAGVPPGHPALDAFMGLPLFRGNELVGMVGVANRKAGYDEEMVARLQPFLQTCASVTQAMQEAQQRRLFSDALRESEARLRTAIESIPFDFFLIDGNGRYVLQNSASRRLWGDVVGKRPADIAADPKQLALWLDNNRRALAGEIVKEESRVTCGDEERFVHTIIAPITDDGETRGLVGLNIDVTDRKRMEEGLLDSEERFRLFMHHFPGLAYINDADGRTLFANQGFRSHLGLSPDDMIGKTNGELFPAAFAEQASVDDQRILTSGQYEEREEVYAGRHWSTLKFPLSRPGQTPLLGGLKLDITQRRLAEDALRAANRQLRMLSDCNQALIRTGDERELLQTVCAITVEEGGYRMAWVGYKDADERRTVRPAAWAGHEEDYLQGLDVSWADDERGQGPIGSAIRTGRPCLVRDISSDRSMACHQVEAARRGYAAVCALPLTAGDSVLGALAVYSSAAATFADAEIDLLSELANDLAFGIVALRTRVERERTMRALEESEFFLRKSQDVGDLGSYCFDVRTHTWISSEKLDQLFGIDDSFAKTTSGWIQLVHPDHRAEVLRHLTQDVIGQHDKFDMEYRIFRHDDGEERWMHGLGEIEFDDCGMPRTMIGTIQDITRSKQAESALYESEERLQQAIRVSQLGIFDHDHRTDCIYWSPEQRLIHGWDADEAVTLAALLASVHADDRPMVAAAIQHAHDPVGDGVFDVTYRIIRHGEVRWIVTRSQTSFTGDGAARRPRRTVGADLDITDRKRTEAELERYRKQLEDLVTERTAELRQAMDHLVQSEKLAALGHLVAGVAHELNTPLGNARVVASSLSGDLRALALAVDSGSLRRSQLEAFLRRGREGLDLMERNAARAADLIGQFKEVAVDQTSARRRRFQLRQTIEELLLTLRPQFRHTGHRIELEVAPDIELDSYPGPLEQVLANLINNSLTHAFGDTQAGCIRIQAEATSPHLLVLRYRDDGTGIPASTIKRIFEPFFTTRMGQGGSGLGLYIVYNLVTGPLAGSIRVASSLGEGTSFTLSLPMTAPTQPAAT</sequence>
<evidence type="ECO:0000313" key="14">
    <source>
        <dbReference type="Proteomes" id="UP000020218"/>
    </source>
</evidence>